<dbReference type="InterPro" id="IPR045851">
    <property type="entry name" value="AMP-bd_C_sf"/>
</dbReference>
<dbReference type="PROSITE" id="PS00455">
    <property type="entry name" value="AMP_BINDING"/>
    <property type="match status" value="1"/>
</dbReference>
<dbReference type="SUPFAM" id="SSF56801">
    <property type="entry name" value="Acetyl-CoA synthetase-like"/>
    <property type="match status" value="1"/>
</dbReference>
<dbReference type="PANTHER" id="PTHR43201:SF5">
    <property type="entry name" value="MEDIUM-CHAIN ACYL-COA LIGASE ACSF2, MITOCHONDRIAL"/>
    <property type="match status" value="1"/>
</dbReference>
<accession>A0ABW3VJW2</accession>
<evidence type="ECO:0000256" key="3">
    <source>
        <dbReference type="SAM" id="MobiDB-lite"/>
    </source>
</evidence>
<feature type="domain" description="AMP-dependent synthetase/ligase" evidence="4">
    <location>
        <begin position="7"/>
        <end position="358"/>
    </location>
</feature>
<proteinExistence type="inferred from homology"/>
<dbReference type="InterPro" id="IPR025110">
    <property type="entry name" value="AMP-bd_C"/>
</dbReference>
<dbReference type="InterPro" id="IPR042099">
    <property type="entry name" value="ANL_N_sf"/>
</dbReference>
<dbReference type="Pfam" id="PF00501">
    <property type="entry name" value="AMP-binding"/>
    <property type="match status" value="1"/>
</dbReference>
<keyword evidence="7" id="KW-1185">Reference proteome</keyword>
<gene>
    <name evidence="6" type="ORF">ACFQ34_19340</name>
</gene>
<name>A0ABW3VJW2_9PSEU</name>
<dbReference type="Gene3D" id="3.30.300.30">
    <property type="match status" value="1"/>
</dbReference>
<dbReference type="Pfam" id="PF13193">
    <property type="entry name" value="AMP-binding_C"/>
    <property type="match status" value="1"/>
</dbReference>
<sequence length="511" mass="55106">MHPGRIAARTPDKPAVVMSDTGETLTYRRLDERSLRLARVLYDAGLRPGDDVVVLAENDPRCIEVYWAAVGSGLYVTAVDHHLQPGEAAYIVDDCDAAAVITSAAQAATATAIVDATPRVRLRLAFGGAVAGHDDYEAALAAAPAEPVPGNPPRGKDMLYSSGTTGRPKGVKPPLSDKGIDDGPDPLLAVFGPVYGFDADTVYLSPAPLYHAAPLRFAAMVLSVGGTVVVMPRFDAEASLAAIERFRATHSQWVPTMFVRMLKLPDDVRARYDISSLRVAVHAAAPCPVEVKRRMIDWWGPVLHEYYGSTEALGVTMIDSHEWLAHPGSVGRSRLGVLRVCDESGAEVPAGATGLVYFERDVLPFAYHKDATKTVEAQHPTHPNWGTNGDIGHVDADGYLYLTDRRAFTIISGGVNVYPQEIEDALALHPAVLDVAVIGVPDEDLGERVTAVVRAAPGATPGPALATELQDFLGERLSRRKVPRTVDFVDELPRTETGKLRKHVLRARYAR</sequence>
<dbReference type="Proteomes" id="UP001597182">
    <property type="component" value="Unassembled WGS sequence"/>
</dbReference>
<organism evidence="6 7">
    <name type="scientific">Pseudonocardia benzenivorans</name>
    <dbReference type="NCBI Taxonomy" id="228005"/>
    <lineage>
        <taxon>Bacteria</taxon>
        <taxon>Bacillati</taxon>
        <taxon>Actinomycetota</taxon>
        <taxon>Actinomycetes</taxon>
        <taxon>Pseudonocardiales</taxon>
        <taxon>Pseudonocardiaceae</taxon>
        <taxon>Pseudonocardia</taxon>
    </lineage>
</organism>
<comment type="similarity">
    <text evidence="1">Belongs to the ATP-dependent AMP-binding enzyme family.</text>
</comment>
<evidence type="ECO:0000259" key="5">
    <source>
        <dbReference type="Pfam" id="PF13193"/>
    </source>
</evidence>
<keyword evidence="2" id="KW-0436">Ligase</keyword>
<protein>
    <submittedName>
        <fullName evidence="6">Acyl-CoA synthetase</fullName>
    </submittedName>
</protein>
<evidence type="ECO:0000313" key="6">
    <source>
        <dbReference type="EMBL" id="MFD1235447.1"/>
    </source>
</evidence>
<dbReference type="InterPro" id="IPR000873">
    <property type="entry name" value="AMP-dep_synth/lig_dom"/>
</dbReference>
<evidence type="ECO:0000256" key="1">
    <source>
        <dbReference type="ARBA" id="ARBA00006432"/>
    </source>
</evidence>
<dbReference type="PANTHER" id="PTHR43201">
    <property type="entry name" value="ACYL-COA SYNTHETASE"/>
    <property type="match status" value="1"/>
</dbReference>
<reference evidence="7" key="1">
    <citation type="journal article" date="2019" name="Int. J. Syst. Evol. Microbiol.">
        <title>The Global Catalogue of Microorganisms (GCM) 10K type strain sequencing project: providing services to taxonomists for standard genome sequencing and annotation.</title>
        <authorList>
            <consortium name="The Broad Institute Genomics Platform"/>
            <consortium name="The Broad Institute Genome Sequencing Center for Infectious Disease"/>
            <person name="Wu L."/>
            <person name="Ma J."/>
        </authorList>
    </citation>
    <scope>NUCLEOTIDE SEQUENCE [LARGE SCALE GENOMIC DNA]</scope>
    <source>
        <strain evidence="7">CCUG 49018</strain>
    </source>
</reference>
<feature type="region of interest" description="Disordered" evidence="3">
    <location>
        <begin position="144"/>
        <end position="178"/>
    </location>
</feature>
<dbReference type="InterPro" id="IPR020845">
    <property type="entry name" value="AMP-binding_CS"/>
</dbReference>
<evidence type="ECO:0000313" key="7">
    <source>
        <dbReference type="Proteomes" id="UP001597182"/>
    </source>
</evidence>
<evidence type="ECO:0000256" key="2">
    <source>
        <dbReference type="ARBA" id="ARBA00022598"/>
    </source>
</evidence>
<feature type="domain" description="AMP-binding enzyme C-terminal" evidence="5">
    <location>
        <begin position="421"/>
        <end position="499"/>
    </location>
</feature>
<dbReference type="EMBL" id="JBHTMB010000164">
    <property type="protein sequence ID" value="MFD1235447.1"/>
    <property type="molecule type" value="Genomic_DNA"/>
</dbReference>
<dbReference type="RefSeq" id="WP_013674746.1">
    <property type="nucleotide sequence ID" value="NZ_BAABKS010000005.1"/>
</dbReference>
<evidence type="ECO:0000259" key="4">
    <source>
        <dbReference type="Pfam" id="PF00501"/>
    </source>
</evidence>
<dbReference type="Gene3D" id="3.40.50.12780">
    <property type="entry name" value="N-terminal domain of ligase-like"/>
    <property type="match status" value="1"/>
</dbReference>
<comment type="caution">
    <text evidence="6">The sequence shown here is derived from an EMBL/GenBank/DDBJ whole genome shotgun (WGS) entry which is preliminary data.</text>
</comment>